<name>M5SEF6_9BACT</name>
<dbReference type="STRING" id="1263868.RESH_04925"/>
<evidence type="ECO:0000313" key="2">
    <source>
        <dbReference type="EMBL" id="EMI24554.1"/>
    </source>
</evidence>
<organism evidence="2 3">
    <name type="scientific">Rhodopirellula europaea SH398</name>
    <dbReference type="NCBI Taxonomy" id="1263868"/>
    <lineage>
        <taxon>Bacteria</taxon>
        <taxon>Pseudomonadati</taxon>
        <taxon>Planctomycetota</taxon>
        <taxon>Planctomycetia</taxon>
        <taxon>Pirellulales</taxon>
        <taxon>Pirellulaceae</taxon>
        <taxon>Rhodopirellula</taxon>
    </lineage>
</organism>
<dbReference type="Proteomes" id="UP000011996">
    <property type="component" value="Unassembled WGS sequence"/>
</dbReference>
<dbReference type="AlphaFoldDB" id="M5SEF6"/>
<evidence type="ECO:0000313" key="3">
    <source>
        <dbReference type="Proteomes" id="UP000011996"/>
    </source>
</evidence>
<accession>M5SEF6</accession>
<dbReference type="PATRIC" id="fig|1263868.3.peg.5352"/>
<evidence type="ECO:0000256" key="1">
    <source>
        <dbReference type="SAM" id="MobiDB-lite"/>
    </source>
</evidence>
<comment type="caution">
    <text evidence="2">The sequence shown here is derived from an EMBL/GenBank/DDBJ whole genome shotgun (WGS) entry which is preliminary data.</text>
</comment>
<reference evidence="2 3" key="1">
    <citation type="journal article" date="2013" name="Mar. Genomics">
        <title>Expression of sulfatases in Rhodopirellula baltica and the diversity of sulfatases in the genus Rhodopirellula.</title>
        <authorList>
            <person name="Wegner C.E."/>
            <person name="Richter-Heitmann T."/>
            <person name="Klindworth A."/>
            <person name="Klockow C."/>
            <person name="Richter M."/>
            <person name="Achstetter T."/>
            <person name="Glockner F.O."/>
            <person name="Harder J."/>
        </authorList>
    </citation>
    <scope>NUCLEOTIDE SEQUENCE [LARGE SCALE GENOMIC DNA]</scope>
    <source>
        <strain evidence="2 3">SH398</strain>
    </source>
</reference>
<gene>
    <name evidence="2" type="ORF">RESH_04925</name>
</gene>
<proteinExistence type="predicted"/>
<sequence length="93" mass="10309">MDRSRAKARVSGDRAQAVSRTDGQRLRIDNATLPPNNPKPMIATDRQEGSGMGLDSMEAKGRLLHRFRWQRGATAEEYRTTPAVPIGGNQTFL</sequence>
<dbReference type="EMBL" id="ANOF01000155">
    <property type="protein sequence ID" value="EMI24554.1"/>
    <property type="molecule type" value="Genomic_DNA"/>
</dbReference>
<protein>
    <submittedName>
        <fullName evidence="2">Uncharacterized protein</fullName>
    </submittedName>
</protein>
<feature type="region of interest" description="Disordered" evidence="1">
    <location>
        <begin position="1"/>
        <end position="54"/>
    </location>
</feature>